<feature type="transmembrane region" description="Helical" evidence="8">
    <location>
        <begin position="44"/>
        <end position="64"/>
    </location>
</feature>
<dbReference type="GO" id="GO:0005886">
    <property type="term" value="C:plasma membrane"/>
    <property type="evidence" value="ECO:0007669"/>
    <property type="project" value="UniProtKB-SubCell"/>
</dbReference>
<evidence type="ECO:0000313" key="10">
    <source>
        <dbReference type="Proteomes" id="UP000192330"/>
    </source>
</evidence>
<dbReference type="Pfam" id="PF01925">
    <property type="entry name" value="TauE"/>
    <property type="match status" value="1"/>
</dbReference>
<keyword evidence="5 8" id="KW-0812">Transmembrane</keyword>
<dbReference type="Proteomes" id="UP000192330">
    <property type="component" value="Unassembled WGS sequence"/>
</dbReference>
<gene>
    <name evidence="9" type="ORF">SAMN06295998_10890</name>
</gene>
<feature type="transmembrane region" description="Helical" evidence="8">
    <location>
        <begin position="174"/>
        <end position="199"/>
    </location>
</feature>
<reference evidence="9 10" key="1">
    <citation type="submission" date="2017-04" db="EMBL/GenBank/DDBJ databases">
        <authorList>
            <person name="Afonso C.L."/>
            <person name="Miller P.J."/>
            <person name="Scott M.A."/>
            <person name="Spackman E."/>
            <person name="Goraichik I."/>
            <person name="Dimitrov K.M."/>
            <person name="Suarez D.L."/>
            <person name="Swayne D.E."/>
        </authorList>
    </citation>
    <scope>NUCLEOTIDE SEQUENCE [LARGE SCALE GENOMIC DNA]</scope>
    <source>
        <strain evidence="9 10">CGMCC 1.12644</strain>
    </source>
</reference>
<dbReference type="STRING" id="1387277.SAMN06295998_10890"/>
<keyword evidence="10" id="KW-1185">Reference proteome</keyword>
<comment type="similarity">
    <text evidence="2 8">Belongs to the 4-toluene sulfonate uptake permease (TSUP) (TC 2.A.102) family.</text>
</comment>
<keyword evidence="6 8" id="KW-1133">Transmembrane helix</keyword>
<feature type="transmembrane region" description="Helical" evidence="8">
    <location>
        <begin position="85"/>
        <end position="118"/>
    </location>
</feature>
<keyword evidence="4 8" id="KW-1003">Cell membrane</keyword>
<protein>
    <recommendedName>
        <fullName evidence="8">Probable membrane transporter protein</fullName>
    </recommendedName>
</protein>
<organism evidence="9 10">
    <name type="scientific">Primorskyibacter flagellatus</name>
    <dbReference type="NCBI Taxonomy" id="1387277"/>
    <lineage>
        <taxon>Bacteria</taxon>
        <taxon>Pseudomonadati</taxon>
        <taxon>Pseudomonadota</taxon>
        <taxon>Alphaproteobacteria</taxon>
        <taxon>Rhodobacterales</taxon>
        <taxon>Roseobacteraceae</taxon>
        <taxon>Primorskyibacter</taxon>
    </lineage>
</organism>
<keyword evidence="7 8" id="KW-0472">Membrane</keyword>
<sequence>MPRRAKVDRKVIDNSLLLIGLAFALGGILKGATGAGAPLIAVPLIAMLYDVRLAVAVFALPNVVTNAVQVWQFRDARVPKLSLRFALAGAVGTGVGTLALTALNAAALLLVVAAVMLLYIGFRMARPDWSLSFALASVLAWPMGALSGVLFGISGLSAPVSLTYLNATGLDRRNFIATVTSLFLASGLVQIPLLLWYGIMSSQTILLGLAAIAPLLAGMPVGAWLARRISKQVFDKTILALLCVLAVKLVWDALT</sequence>
<proteinExistence type="inferred from homology"/>
<feature type="transmembrane region" description="Helical" evidence="8">
    <location>
        <begin position="205"/>
        <end position="226"/>
    </location>
</feature>
<dbReference type="InterPro" id="IPR002781">
    <property type="entry name" value="TM_pro_TauE-like"/>
</dbReference>
<evidence type="ECO:0000256" key="1">
    <source>
        <dbReference type="ARBA" id="ARBA00004651"/>
    </source>
</evidence>
<evidence type="ECO:0000256" key="3">
    <source>
        <dbReference type="ARBA" id="ARBA00022448"/>
    </source>
</evidence>
<accession>A0A1W2CMT7</accession>
<evidence type="ECO:0000256" key="4">
    <source>
        <dbReference type="ARBA" id="ARBA00022475"/>
    </source>
</evidence>
<dbReference type="EMBL" id="FWYD01000008">
    <property type="protein sequence ID" value="SMC86336.1"/>
    <property type="molecule type" value="Genomic_DNA"/>
</dbReference>
<keyword evidence="3" id="KW-0813">Transport</keyword>
<comment type="subcellular location">
    <subcellularLocation>
        <location evidence="1 8">Cell membrane</location>
        <topology evidence="1 8">Multi-pass membrane protein</topology>
    </subcellularLocation>
</comment>
<dbReference type="PANTHER" id="PTHR30269:SF37">
    <property type="entry name" value="MEMBRANE TRANSPORTER PROTEIN"/>
    <property type="match status" value="1"/>
</dbReference>
<evidence type="ECO:0000256" key="2">
    <source>
        <dbReference type="ARBA" id="ARBA00009142"/>
    </source>
</evidence>
<dbReference type="AlphaFoldDB" id="A0A1W2CMT7"/>
<evidence type="ECO:0000256" key="7">
    <source>
        <dbReference type="ARBA" id="ARBA00023136"/>
    </source>
</evidence>
<evidence type="ECO:0000256" key="6">
    <source>
        <dbReference type="ARBA" id="ARBA00022989"/>
    </source>
</evidence>
<evidence type="ECO:0000256" key="8">
    <source>
        <dbReference type="RuleBase" id="RU363041"/>
    </source>
</evidence>
<name>A0A1W2CMT7_9RHOB</name>
<evidence type="ECO:0000313" key="9">
    <source>
        <dbReference type="EMBL" id="SMC86336.1"/>
    </source>
</evidence>
<feature type="transmembrane region" description="Helical" evidence="8">
    <location>
        <begin position="138"/>
        <end position="162"/>
    </location>
</feature>
<feature type="transmembrane region" description="Helical" evidence="8">
    <location>
        <begin position="233"/>
        <end position="251"/>
    </location>
</feature>
<dbReference type="PANTHER" id="PTHR30269">
    <property type="entry name" value="TRANSMEMBRANE PROTEIN YFCA"/>
    <property type="match status" value="1"/>
</dbReference>
<dbReference type="InterPro" id="IPR052017">
    <property type="entry name" value="TSUP"/>
</dbReference>
<dbReference type="OrthoDB" id="5195497at2"/>
<evidence type="ECO:0000256" key="5">
    <source>
        <dbReference type="ARBA" id="ARBA00022692"/>
    </source>
</evidence>